<protein>
    <submittedName>
        <fullName evidence="2">Protein involved in gliding motility GldH</fullName>
    </submittedName>
</protein>
<name>A0A1H3W137_BIZPA</name>
<feature type="signal peptide" evidence="1">
    <location>
        <begin position="1"/>
        <end position="22"/>
    </location>
</feature>
<dbReference type="OrthoDB" id="982482at2"/>
<dbReference type="Pfam" id="PF14109">
    <property type="entry name" value="GldH_lipo"/>
    <property type="match status" value="1"/>
</dbReference>
<dbReference type="Proteomes" id="UP000198846">
    <property type="component" value="Unassembled WGS sequence"/>
</dbReference>
<dbReference type="STRING" id="283786.SAMN04487990_102128"/>
<dbReference type="EMBL" id="FNQK01000002">
    <property type="protein sequence ID" value="SDZ80022.1"/>
    <property type="molecule type" value="Genomic_DNA"/>
</dbReference>
<evidence type="ECO:0000313" key="2">
    <source>
        <dbReference type="EMBL" id="SDZ80022.1"/>
    </source>
</evidence>
<reference evidence="2 3" key="1">
    <citation type="submission" date="2016-10" db="EMBL/GenBank/DDBJ databases">
        <authorList>
            <person name="de Groot N.N."/>
        </authorList>
    </citation>
    <scope>NUCLEOTIDE SEQUENCE [LARGE SCALE GENOMIC DNA]</scope>
    <source>
        <strain evidence="2 3">DSM 23842</strain>
    </source>
</reference>
<dbReference type="RefSeq" id="WP_092131663.1">
    <property type="nucleotide sequence ID" value="NZ_FNQK01000002.1"/>
</dbReference>
<dbReference type="NCBIfam" id="TIGR03511">
    <property type="entry name" value="GldH_lipo"/>
    <property type="match status" value="1"/>
</dbReference>
<evidence type="ECO:0000313" key="3">
    <source>
        <dbReference type="Proteomes" id="UP000198846"/>
    </source>
</evidence>
<organism evidence="2 3">
    <name type="scientific">Bizionia paragorgiae</name>
    <dbReference type="NCBI Taxonomy" id="283786"/>
    <lineage>
        <taxon>Bacteria</taxon>
        <taxon>Pseudomonadati</taxon>
        <taxon>Bacteroidota</taxon>
        <taxon>Flavobacteriia</taxon>
        <taxon>Flavobacteriales</taxon>
        <taxon>Flavobacteriaceae</taxon>
        <taxon>Bizionia</taxon>
    </lineage>
</organism>
<accession>A0A1H3W137</accession>
<dbReference type="InterPro" id="IPR020018">
    <property type="entry name" value="Motility-assoc_lipoprot_GldH"/>
</dbReference>
<proteinExistence type="predicted"/>
<keyword evidence="1" id="KW-0732">Signal</keyword>
<keyword evidence="3" id="KW-1185">Reference proteome</keyword>
<evidence type="ECO:0000256" key="1">
    <source>
        <dbReference type="SAM" id="SignalP"/>
    </source>
</evidence>
<gene>
    <name evidence="2" type="ORF">SAMN04487990_102128</name>
</gene>
<dbReference type="AlphaFoldDB" id="A0A1H3W137"/>
<sequence length="163" mass="18187">MLSRLLLGIVCSLCLFSCDSNAVFDAYKTVPDAWNKNEVVSFNIKAPDSINPYNLFVNLRNTNAYKFNNLFLIVEMNFPNGKAVKDTLEYRMAAPDGTLLGTGLGSIKENKLWYKEGVVFDEGGEYTVHIQHAMRKNGDVNGVVDLEGVTDIGFRIEKPSVQQ</sequence>
<feature type="chain" id="PRO_5011713849" evidence="1">
    <location>
        <begin position="23"/>
        <end position="163"/>
    </location>
</feature>